<dbReference type="EMBL" id="CACRXK020001305">
    <property type="protein sequence ID" value="CAB3988310.1"/>
    <property type="molecule type" value="Genomic_DNA"/>
</dbReference>
<feature type="compositionally biased region" description="Polar residues" evidence="1">
    <location>
        <begin position="35"/>
        <end position="55"/>
    </location>
</feature>
<sequence>MMQTLVNPSDLMSEELLQLNSANCSTIMEIESASTDESSNNLHDANAENPQSNSAKNCSSSDDLSNSCKATSSVKIGCLKRQDTCPELQLEIDGLSDFYTLTVNPLRTCSAFSASTMRKFLERVKCFLNFCRIKYPERKLDFTFVNDVDVVQAYITYHLDVRKLNISTVVRTITALINLAKYIHRASEDMDSCVQLVRLKNVQRQLSQRQQSHRLATKAGLCGNKTSTFMFQHLLDTITSLQDKVDSYRGSPRHTRILHDFVLISLYVTRILHDFVLISLYVTSMCGRSKEIRTLQLFQECVEGKEFHFDWKTKCNVFVVSADEGKFTLYENDFKNLRSHGPSKFEIDSSMWLVPYVKEYIRKRTDLLCGKSHSFMFMTATGLAFTSSSFTLYLGDLFEREVHVRAGTTRLRHALVTHVLSLPEAESLRLRESLAVLMRHSLKHQQTTYCDISRQDRTFLSLDLVNKSVAEATSSKKSRVESCAESSCPVEPQHSQICVGDMVGLVDSVSTCAEDAVVFVGRVVKIRANEVLLMEFRKVEGRETFYRAVVDSSWWENLNSIIYPIDIVYDSREQAYELRSSVAEIYDAVYDER</sequence>
<evidence type="ECO:0000313" key="2">
    <source>
        <dbReference type="EMBL" id="CAB3988310.1"/>
    </source>
</evidence>
<name>A0A7D9DL88_PARCT</name>
<evidence type="ECO:0000256" key="1">
    <source>
        <dbReference type="SAM" id="MobiDB-lite"/>
    </source>
</evidence>
<organism evidence="2 3">
    <name type="scientific">Paramuricea clavata</name>
    <name type="common">Red gorgonian</name>
    <name type="synonym">Violescent sea-whip</name>
    <dbReference type="NCBI Taxonomy" id="317549"/>
    <lineage>
        <taxon>Eukaryota</taxon>
        <taxon>Metazoa</taxon>
        <taxon>Cnidaria</taxon>
        <taxon>Anthozoa</taxon>
        <taxon>Octocorallia</taxon>
        <taxon>Malacalcyonacea</taxon>
        <taxon>Plexauridae</taxon>
        <taxon>Paramuricea</taxon>
    </lineage>
</organism>
<protein>
    <submittedName>
        <fullName evidence="2">Uncharacterized protein</fullName>
    </submittedName>
</protein>
<proteinExistence type="predicted"/>
<accession>A0A7D9DL88</accession>
<evidence type="ECO:0000313" key="3">
    <source>
        <dbReference type="Proteomes" id="UP001152795"/>
    </source>
</evidence>
<comment type="caution">
    <text evidence="2">The sequence shown here is derived from an EMBL/GenBank/DDBJ whole genome shotgun (WGS) entry which is preliminary data.</text>
</comment>
<keyword evidence="3" id="KW-1185">Reference proteome</keyword>
<dbReference type="AlphaFoldDB" id="A0A7D9DL88"/>
<feature type="region of interest" description="Disordered" evidence="1">
    <location>
        <begin position="35"/>
        <end position="62"/>
    </location>
</feature>
<reference evidence="2" key="1">
    <citation type="submission" date="2020-04" db="EMBL/GenBank/DDBJ databases">
        <authorList>
            <person name="Alioto T."/>
            <person name="Alioto T."/>
            <person name="Gomez Garrido J."/>
        </authorList>
    </citation>
    <scope>NUCLEOTIDE SEQUENCE</scope>
    <source>
        <strain evidence="2">A484AB</strain>
    </source>
</reference>
<gene>
    <name evidence="2" type="ORF">PACLA_8A063412</name>
</gene>
<dbReference type="Proteomes" id="UP001152795">
    <property type="component" value="Unassembled WGS sequence"/>
</dbReference>
<dbReference type="OrthoDB" id="2108941at2759"/>